<dbReference type="Pfam" id="PF02778">
    <property type="entry name" value="tRNA_int_endo_N"/>
    <property type="match status" value="2"/>
</dbReference>
<evidence type="ECO:0000256" key="1">
    <source>
        <dbReference type="ARBA" id="ARBA00008078"/>
    </source>
</evidence>
<evidence type="ECO:0000313" key="6">
    <source>
        <dbReference type="EMBL" id="RZC44522.1"/>
    </source>
</evidence>
<dbReference type="Gramene" id="RZC44522">
    <property type="protein sequence ID" value="RZC44522"/>
    <property type="gene ID" value="C5167_037472"/>
</dbReference>
<feature type="domain" description="tRNA intron endonuclease N-terminal" evidence="5">
    <location>
        <begin position="338"/>
        <end position="420"/>
    </location>
</feature>
<dbReference type="AlphaFoldDB" id="A0A4Y7I9X2"/>
<dbReference type="InterPro" id="IPR036167">
    <property type="entry name" value="tRNA_intron_Endo_cat-like_sf"/>
</dbReference>
<dbReference type="InterPro" id="IPR006676">
    <property type="entry name" value="tRNA_splic"/>
</dbReference>
<feature type="domain" description="tRNA intron endonuclease catalytic" evidence="4">
    <location>
        <begin position="144"/>
        <end position="222"/>
    </location>
</feature>
<protein>
    <recommendedName>
        <fullName evidence="2">tRNA-intron lyase</fullName>
        <ecNumber evidence="2">4.6.1.16</ecNumber>
    </recommendedName>
</protein>
<dbReference type="InterPro" id="IPR011856">
    <property type="entry name" value="tRNA_endonuc-like_dom_sf"/>
</dbReference>
<gene>
    <name evidence="6" type="ORF">C5167_037472</name>
</gene>
<dbReference type="GO" id="GO:0000214">
    <property type="term" value="C:tRNA-intron endonuclease complex"/>
    <property type="evidence" value="ECO:0007669"/>
    <property type="project" value="TreeGrafter"/>
</dbReference>
<dbReference type="GO" id="GO:0005737">
    <property type="term" value="C:cytoplasm"/>
    <property type="evidence" value="ECO:0007669"/>
    <property type="project" value="TreeGrafter"/>
</dbReference>
<accession>A0A4Y7I9X2</accession>
<dbReference type="STRING" id="3469.A0A4Y7I9X2"/>
<dbReference type="EC" id="4.6.1.16" evidence="2"/>
<evidence type="ECO:0000256" key="2">
    <source>
        <dbReference type="ARBA" id="ARBA00012573"/>
    </source>
</evidence>
<evidence type="ECO:0000256" key="3">
    <source>
        <dbReference type="ARBA" id="ARBA00034031"/>
    </source>
</evidence>
<dbReference type="CDD" id="cd22363">
    <property type="entry name" value="tRNA-intron_lyase_C"/>
    <property type="match status" value="2"/>
</dbReference>
<dbReference type="SUPFAM" id="SSF53032">
    <property type="entry name" value="tRNA-intron endonuclease catalytic domain-like"/>
    <property type="match status" value="2"/>
</dbReference>
<proteinExistence type="inferred from homology"/>
<dbReference type="EMBL" id="CM010715">
    <property type="protein sequence ID" value="RZC44522.1"/>
    <property type="molecule type" value="Genomic_DNA"/>
</dbReference>
<dbReference type="Proteomes" id="UP000316621">
    <property type="component" value="Chromosome 1"/>
</dbReference>
<evidence type="ECO:0000259" key="4">
    <source>
        <dbReference type="Pfam" id="PF01974"/>
    </source>
</evidence>
<dbReference type="GO" id="GO:0000379">
    <property type="term" value="P:tRNA-type intron splice site recognition and cleavage"/>
    <property type="evidence" value="ECO:0007669"/>
    <property type="project" value="TreeGrafter"/>
</dbReference>
<evidence type="ECO:0000259" key="5">
    <source>
        <dbReference type="Pfam" id="PF02778"/>
    </source>
</evidence>
<dbReference type="PANTHER" id="PTHR21227:SF0">
    <property type="entry name" value="TRNA-SPLICING ENDONUCLEASE SUBUNIT SEN2"/>
    <property type="match status" value="1"/>
</dbReference>
<sequence>MGVAQRKRGGTITHSLVLPLEAVMEPRWKGKNAETKALADPKSKIVERLQSSLCKSDAQGFLLDSVVLLPVGHEQIEVIELLNRSFFGRPRPNSYEHKQWYELDFEEAFYLCSSLECLKIMDENKCLVVNNDLWKYMKSKSKAFPESYIAYSHLRNKDWVVKDGSKYGADFVAYRHHPSLVHSEFAVILEFDKSHRLRVLSDVKCAVRICASVAKTLLVLRINTKDCDFVSPPELDLYKVEEMIPEQHLHIRKRLISTQEIPTLPTKDISTVSVPASSISRIQPKKAPLSLSVAESFILRRTGPRWKGKKSAEAKALADPMSKIVEQLQSSLLKLETQGFLLNSAVLLSVDVEQIELLERSCFGQPISSEEALRKLLISADEDKQWYELSFEEAFYLCYSLECVRIRDENKCLVSSNDVWQYMKSKRRAFPEFYIAYSHLRKKNWVVRSGLQYGADFVAYRHHPSLVHSEFVVIVDFNNSSRLRVWSDIEGMVRLSTLVAKTLMVLSVNTNDCDAVSPSEMDLYKVEGRTIMRWFAEKHREDPRTSERLSSA</sequence>
<dbReference type="GO" id="GO:0003676">
    <property type="term" value="F:nucleic acid binding"/>
    <property type="evidence" value="ECO:0007669"/>
    <property type="project" value="InterPro"/>
</dbReference>
<organism evidence="6 7">
    <name type="scientific">Papaver somniferum</name>
    <name type="common">Opium poppy</name>
    <dbReference type="NCBI Taxonomy" id="3469"/>
    <lineage>
        <taxon>Eukaryota</taxon>
        <taxon>Viridiplantae</taxon>
        <taxon>Streptophyta</taxon>
        <taxon>Embryophyta</taxon>
        <taxon>Tracheophyta</taxon>
        <taxon>Spermatophyta</taxon>
        <taxon>Magnoliopsida</taxon>
        <taxon>Ranunculales</taxon>
        <taxon>Papaveraceae</taxon>
        <taxon>Papaveroideae</taxon>
        <taxon>Papaver</taxon>
    </lineage>
</organism>
<feature type="domain" description="tRNA intron endonuclease N-terminal" evidence="5">
    <location>
        <begin position="59"/>
        <end position="133"/>
    </location>
</feature>
<comment type="catalytic activity">
    <reaction evidence="3">
        <text>pretRNA = a 3'-half-tRNA molecule with a 5'-OH end + a 5'-half-tRNA molecule with a 2',3'-cyclic phosphate end + an intron with a 2',3'-cyclic phosphate and a 5'-hydroxyl terminus.</text>
        <dbReference type="EC" id="4.6.1.16"/>
    </reaction>
</comment>
<dbReference type="InterPro" id="IPR006677">
    <property type="entry name" value="tRNA_intron_Endonuc_cat-like"/>
</dbReference>
<dbReference type="InterPro" id="IPR006678">
    <property type="entry name" value="tRNA_intron_Endonuc_N"/>
</dbReference>
<dbReference type="Pfam" id="PF01974">
    <property type="entry name" value="tRNA_int_endo"/>
    <property type="match status" value="2"/>
</dbReference>
<feature type="domain" description="tRNA intron endonuclease catalytic" evidence="4">
    <location>
        <begin position="433"/>
        <end position="511"/>
    </location>
</feature>
<reference evidence="6 7" key="1">
    <citation type="journal article" date="2018" name="Science">
        <title>The opium poppy genome and morphinan production.</title>
        <authorList>
            <person name="Guo L."/>
            <person name="Winzer T."/>
            <person name="Yang X."/>
            <person name="Li Y."/>
            <person name="Ning Z."/>
            <person name="He Z."/>
            <person name="Teodor R."/>
            <person name="Lu Y."/>
            <person name="Bowser T.A."/>
            <person name="Graham I.A."/>
            <person name="Ye K."/>
        </authorList>
    </citation>
    <scope>NUCLEOTIDE SEQUENCE [LARGE SCALE GENOMIC DNA]</scope>
    <source>
        <strain evidence="7">cv. HN1</strain>
        <tissue evidence="6">Leaves</tissue>
    </source>
</reference>
<evidence type="ECO:0000313" key="7">
    <source>
        <dbReference type="Proteomes" id="UP000316621"/>
    </source>
</evidence>
<dbReference type="PANTHER" id="PTHR21227">
    <property type="entry name" value="TRNA-SPLICING ENDONUCLEASE SUBUNIT SEN2"/>
    <property type="match status" value="1"/>
</dbReference>
<dbReference type="NCBIfam" id="TIGR00324">
    <property type="entry name" value="endA"/>
    <property type="match status" value="1"/>
</dbReference>
<name>A0A4Y7I9X2_PAPSO</name>
<keyword evidence="7" id="KW-1185">Reference proteome</keyword>
<dbReference type="Gene3D" id="3.40.1350.10">
    <property type="match status" value="2"/>
</dbReference>
<comment type="similarity">
    <text evidence="1">Belongs to the tRNA-intron endonuclease family.</text>
</comment>
<dbReference type="GO" id="GO:0000213">
    <property type="term" value="F:tRNA-intron lyase activity"/>
    <property type="evidence" value="ECO:0007669"/>
    <property type="project" value="UniProtKB-EC"/>
</dbReference>